<dbReference type="EMBL" id="CM023485">
    <property type="protein sequence ID" value="KAH6929968.1"/>
    <property type="molecule type" value="Genomic_DNA"/>
</dbReference>
<protein>
    <submittedName>
        <fullName evidence="1">Uncharacterized protein</fullName>
    </submittedName>
</protein>
<sequence length="244" mass="26856">MHGMYCAISGCCRCANTDVGISFQSIPRNHGRKKQWDDAFGVTSPPGGRVSSDLFRAFDYLPFSYSKERLRDRLKSTAVPSLSSATLARCDAQSTTYCLDRGVPQGSILGTLLFNVSMLTVAEELESNTGARYTIYADDITIWTEAQDYGGNIQDMASELQAALLTLEGTLPKLGLTLAPEKTQLLCVNGRVSTLPPEQAITLTLGTHEIKATHGYIRILGIPFHSCRTGNLWPTELKRQWPNY</sequence>
<comment type="caution">
    <text evidence="1">The sequence shown here is derived from an EMBL/GenBank/DDBJ whole genome shotgun (WGS) entry which is preliminary data.</text>
</comment>
<keyword evidence="2" id="KW-1185">Reference proteome</keyword>
<organism evidence="1 2">
    <name type="scientific">Hyalomma asiaticum</name>
    <name type="common">Tick</name>
    <dbReference type="NCBI Taxonomy" id="266040"/>
    <lineage>
        <taxon>Eukaryota</taxon>
        <taxon>Metazoa</taxon>
        <taxon>Ecdysozoa</taxon>
        <taxon>Arthropoda</taxon>
        <taxon>Chelicerata</taxon>
        <taxon>Arachnida</taxon>
        <taxon>Acari</taxon>
        <taxon>Parasitiformes</taxon>
        <taxon>Ixodida</taxon>
        <taxon>Ixodoidea</taxon>
        <taxon>Ixodidae</taxon>
        <taxon>Hyalomminae</taxon>
        <taxon>Hyalomma</taxon>
    </lineage>
</organism>
<reference evidence="1" key="1">
    <citation type="submission" date="2020-05" db="EMBL/GenBank/DDBJ databases">
        <title>Large-scale comparative analyses of tick genomes elucidate their genetic diversity and vector capacities.</title>
        <authorList>
            <person name="Jia N."/>
            <person name="Wang J."/>
            <person name="Shi W."/>
            <person name="Du L."/>
            <person name="Sun Y."/>
            <person name="Zhan W."/>
            <person name="Jiang J."/>
            <person name="Wang Q."/>
            <person name="Zhang B."/>
            <person name="Ji P."/>
            <person name="Sakyi L.B."/>
            <person name="Cui X."/>
            <person name="Yuan T."/>
            <person name="Jiang B."/>
            <person name="Yang W."/>
            <person name="Lam T.T.-Y."/>
            <person name="Chang Q."/>
            <person name="Ding S."/>
            <person name="Wang X."/>
            <person name="Zhu J."/>
            <person name="Ruan X."/>
            <person name="Zhao L."/>
            <person name="Wei J."/>
            <person name="Que T."/>
            <person name="Du C."/>
            <person name="Cheng J."/>
            <person name="Dai P."/>
            <person name="Han X."/>
            <person name="Huang E."/>
            <person name="Gao Y."/>
            <person name="Liu J."/>
            <person name="Shao H."/>
            <person name="Ye R."/>
            <person name="Li L."/>
            <person name="Wei W."/>
            <person name="Wang X."/>
            <person name="Wang C."/>
            <person name="Yang T."/>
            <person name="Huo Q."/>
            <person name="Li W."/>
            <person name="Guo W."/>
            <person name="Chen H."/>
            <person name="Zhou L."/>
            <person name="Ni X."/>
            <person name="Tian J."/>
            <person name="Zhou Y."/>
            <person name="Sheng Y."/>
            <person name="Liu T."/>
            <person name="Pan Y."/>
            <person name="Xia L."/>
            <person name="Li J."/>
            <person name="Zhao F."/>
            <person name="Cao W."/>
        </authorList>
    </citation>
    <scope>NUCLEOTIDE SEQUENCE</scope>
    <source>
        <strain evidence="1">Hyas-2018</strain>
    </source>
</reference>
<name>A0ACB7S512_HYAAI</name>
<accession>A0ACB7S512</accession>
<evidence type="ECO:0000313" key="2">
    <source>
        <dbReference type="Proteomes" id="UP000821845"/>
    </source>
</evidence>
<proteinExistence type="predicted"/>
<evidence type="ECO:0000313" key="1">
    <source>
        <dbReference type="EMBL" id="KAH6929968.1"/>
    </source>
</evidence>
<dbReference type="Proteomes" id="UP000821845">
    <property type="component" value="Chromosome 5"/>
</dbReference>
<gene>
    <name evidence="1" type="ORF">HPB50_007720</name>
</gene>